<dbReference type="Proteomes" id="UP000030060">
    <property type="component" value="Unassembled WGS sequence"/>
</dbReference>
<dbReference type="InterPro" id="IPR011701">
    <property type="entry name" value="MFS"/>
</dbReference>
<feature type="transmembrane region" description="Helical" evidence="5">
    <location>
        <begin position="253"/>
        <end position="274"/>
    </location>
</feature>
<accession>A0A0A1Z3N9</accession>
<evidence type="ECO:0000259" key="6">
    <source>
        <dbReference type="PROSITE" id="PS50850"/>
    </source>
</evidence>
<name>A0A0A1Z3N9_PSEFL</name>
<dbReference type="AlphaFoldDB" id="A0A0A1Z3N9"/>
<dbReference type="SUPFAM" id="SSF103473">
    <property type="entry name" value="MFS general substrate transporter"/>
    <property type="match status" value="1"/>
</dbReference>
<feature type="transmembrane region" description="Helical" evidence="5">
    <location>
        <begin position="281"/>
        <end position="300"/>
    </location>
</feature>
<dbReference type="InterPro" id="IPR005829">
    <property type="entry name" value="Sugar_transporter_CS"/>
</dbReference>
<feature type="transmembrane region" description="Helical" evidence="5">
    <location>
        <begin position="160"/>
        <end position="182"/>
    </location>
</feature>
<feature type="transmembrane region" description="Helical" evidence="5">
    <location>
        <begin position="306"/>
        <end position="328"/>
    </location>
</feature>
<comment type="subcellular location">
    <subcellularLocation>
        <location evidence="1">Membrane</location>
        <topology evidence="1">Multi-pass membrane protein</topology>
    </subcellularLocation>
</comment>
<dbReference type="InterPro" id="IPR036259">
    <property type="entry name" value="MFS_trans_sf"/>
</dbReference>
<dbReference type="OrthoDB" id="4474610at2"/>
<evidence type="ECO:0000256" key="5">
    <source>
        <dbReference type="SAM" id="Phobius"/>
    </source>
</evidence>
<feature type="transmembrane region" description="Helical" evidence="5">
    <location>
        <begin position="340"/>
        <end position="359"/>
    </location>
</feature>
<feature type="transmembrane region" description="Helical" evidence="5">
    <location>
        <begin position="132"/>
        <end position="154"/>
    </location>
</feature>
<reference evidence="7 8" key="1">
    <citation type="journal article" date="2013" name="Genome Announc.">
        <title>Draft Genome Sequence of Pseudomonas fluorescens LMG 5329, a White Line-Inducing Principle-Producing Bioindicator for the Mushroom Pathogen Pseudomonas tolaasii.</title>
        <authorList>
            <person name="Ghequire M.G."/>
            <person name="Rokni-Zadeh H."/>
            <person name="Zarrineh P."/>
            <person name="De Mot R."/>
        </authorList>
    </citation>
    <scope>NUCLEOTIDE SEQUENCE [LARGE SCALE GENOMIC DNA]</scope>
    <source>
        <strain evidence="7 8">LMG 5329</strain>
    </source>
</reference>
<feature type="transmembrane region" description="Helical" evidence="5">
    <location>
        <begin position="12"/>
        <end position="34"/>
    </location>
</feature>
<proteinExistence type="predicted"/>
<dbReference type="PANTHER" id="PTHR23508:SF10">
    <property type="entry name" value="CARBOXYLIC ACID TRANSPORTER PROTEIN HOMOLOG"/>
    <property type="match status" value="1"/>
</dbReference>
<dbReference type="Pfam" id="PF07690">
    <property type="entry name" value="MFS_1"/>
    <property type="match status" value="1"/>
</dbReference>
<keyword evidence="2 5" id="KW-0812">Transmembrane</keyword>
<dbReference type="InterPro" id="IPR020846">
    <property type="entry name" value="MFS_dom"/>
</dbReference>
<dbReference type="GO" id="GO:0005886">
    <property type="term" value="C:plasma membrane"/>
    <property type="evidence" value="ECO:0007669"/>
    <property type="project" value="TreeGrafter"/>
</dbReference>
<dbReference type="PROSITE" id="PS50850">
    <property type="entry name" value="MFS"/>
    <property type="match status" value="1"/>
</dbReference>
<evidence type="ECO:0000256" key="2">
    <source>
        <dbReference type="ARBA" id="ARBA00022692"/>
    </source>
</evidence>
<feature type="transmembrane region" description="Helical" evidence="5">
    <location>
        <begin position="365"/>
        <end position="388"/>
    </location>
</feature>
<evidence type="ECO:0000256" key="3">
    <source>
        <dbReference type="ARBA" id="ARBA00022989"/>
    </source>
</evidence>
<dbReference type="GO" id="GO:0046943">
    <property type="term" value="F:carboxylic acid transmembrane transporter activity"/>
    <property type="evidence" value="ECO:0007669"/>
    <property type="project" value="TreeGrafter"/>
</dbReference>
<keyword evidence="3 5" id="KW-1133">Transmembrane helix</keyword>
<feature type="transmembrane region" description="Helical" evidence="5">
    <location>
        <begin position="46"/>
        <end position="65"/>
    </location>
</feature>
<keyword evidence="4 5" id="KW-0472">Membrane</keyword>
<feature type="domain" description="Major facilitator superfamily (MFS) profile" evidence="6">
    <location>
        <begin position="8"/>
        <end position="393"/>
    </location>
</feature>
<dbReference type="PANTHER" id="PTHR23508">
    <property type="entry name" value="CARBOXYLIC ACID TRANSPORTER PROTEIN HOMOLOG"/>
    <property type="match status" value="1"/>
</dbReference>
<feature type="transmembrane region" description="Helical" evidence="5">
    <location>
        <begin position="74"/>
        <end position="93"/>
    </location>
</feature>
<gene>
    <name evidence="7" type="ORF">K814_0106255</name>
</gene>
<protein>
    <submittedName>
        <fullName evidence="7">MFS transporter</fullName>
    </submittedName>
</protein>
<evidence type="ECO:0000256" key="4">
    <source>
        <dbReference type="ARBA" id="ARBA00023136"/>
    </source>
</evidence>
<comment type="caution">
    <text evidence="7">The sequence shown here is derived from an EMBL/GenBank/DDBJ whole genome shotgun (WGS) entry which is preliminary data.</text>
</comment>
<dbReference type="EMBL" id="ASGY01000044">
    <property type="protein sequence ID" value="KGE68808.1"/>
    <property type="molecule type" value="Genomic_DNA"/>
</dbReference>
<sequence length="394" mass="42801">MICVKHHVLIGGFLSYMFDALEIVILAIALPSIIIDTGISRTDAGLLVTATLLGIGLSSVTVGWMSDKFGRRRALLSSLTFFGLCTCIMAELHSWEQMLVLRFAAGLGLGGVWSIVSAYISETWPKEKQARATSLVLSSFPLGAGFAAVLSALILPDYGWRALFFTCGVSTIIPIIYVFYFVPESPKWISERDVTATVENTSGPLEIFSGNFLRQTMFATLSASSSLLAYWGVTSWLPTYLAAERGFDLKSMSGYLFVLNASTFIGYLIFGFFADRYGKRLLVVLSLLATAMVLPFFAYAEDRATLMALGVTYAFFLVFPGLYGSYFASLYPIHIRTTGAGFCFNIGRGISALAPFALGSLSNQIGFSLALCLCAALYCAGAIFAFFLPSKPSW</sequence>
<evidence type="ECO:0000256" key="1">
    <source>
        <dbReference type="ARBA" id="ARBA00004141"/>
    </source>
</evidence>
<feature type="transmembrane region" description="Helical" evidence="5">
    <location>
        <begin position="99"/>
        <end position="120"/>
    </location>
</feature>
<organism evidence="7 8">
    <name type="scientific">Pseudomonas fluorescens LMG 5329</name>
    <dbReference type="NCBI Taxonomy" id="1324332"/>
    <lineage>
        <taxon>Bacteria</taxon>
        <taxon>Pseudomonadati</taxon>
        <taxon>Pseudomonadota</taxon>
        <taxon>Gammaproteobacteria</taxon>
        <taxon>Pseudomonadales</taxon>
        <taxon>Pseudomonadaceae</taxon>
        <taxon>Pseudomonas</taxon>
    </lineage>
</organism>
<evidence type="ECO:0000313" key="8">
    <source>
        <dbReference type="Proteomes" id="UP000030060"/>
    </source>
</evidence>
<dbReference type="PROSITE" id="PS00216">
    <property type="entry name" value="SUGAR_TRANSPORT_1"/>
    <property type="match status" value="1"/>
</dbReference>
<dbReference type="Gene3D" id="1.20.1250.20">
    <property type="entry name" value="MFS general substrate transporter like domains"/>
    <property type="match status" value="1"/>
</dbReference>
<feature type="transmembrane region" description="Helical" evidence="5">
    <location>
        <begin position="216"/>
        <end position="233"/>
    </location>
</feature>
<evidence type="ECO:0000313" key="7">
    <source>
        <dbReference type="EMBL" id="KGE68808.1"/>
    </source>
</evidence>